<feature type="transmembrane region" description="Helical" evidence="6">
    <location>
        <begin position="282"/>
        <end position="305"/>
    </location>
</feature>
<dbReference type="InterPro" id="IPR050189">
    <property type="entry name" value="MFS_Efflux_Transporters"/>
</dbReference>
<dbReference type="PROSITE" id="PS50850">
    <property type="entry name" value="MFS"/>
    <property type="match status" value="1"/>
</dbReference>
<evidence type="ECO:0000259" key="7">
    <source>
        <dbReference type="PROSITE" id="PS50850"/>
    </source>
</evidence>
<keyword evidence="3 6" id="KW-0812">Transmembrane</keyword>
<dbReference type="PANTHER" id="PTHR43124">
    <property type="entry name" value="PURINE EFFLUX PUMP PBUE"/>
    <property type="match status" value="1"/>
</dbReference>
<comment type="subcellular location">
    <subcellularLocation>
        <location evidence="1">Cell membrane</location>
        <topology evidence="1">Multi-pass membrane protein</topology>
    </subcellularLocation>
</comment>
<dbReference type="GO" id="GO:0022857">
    <property type="term" value="F:transmembrane transporter activity"/>
    <property type="evidence" value="ECO:0007669"/>
    <property type="project" value="InterPro"/>
</dbReference>
<evidence type="ECO:0000256" key="5">
    <source>
        <dbReference type="ARBA" id="ARBA00023136"/>
    </source>
</evidence>
<dbReference type="Gene3D" id="1.20.1250.20">
    <property type="entry name" value="MFS general substrate transporter like domains"/>
    <property type="match status" value="2"/>
</dbReference>
<dbReference type="GO" id="GO:0005886">
    <property type="term" value="C:plasma membrane"/>
    <property type="evidence" value="ECO:0007669"/>
    <property type="project" value="UniProtKB-SubCell"/>
</dbReference>
<dbReference type="InterPro" id="IPR036259">
    <property type="entry name" value="MFS_trans_sf"/>
</dbReference>
<feature type="transmembrane region" description="Helical" evidence="6">
    <location>
        <begin position="259"/>
        <end position="276"/>
    </location>
</feature>
<evidence type="ECO:0000313" key="8">
    <source>
        <dbReference type="EMBL" id="SFD05756.1"/>
    </source>
</evidence>
<dbReference type="AlphaFoldDB" id="A0AA94KRQ2"/>
<evidence type="ECO:0000256" key="2">
    <source>
        <dbReference type="ARBA" id="ARBA00022475"/>
    </source>
</evidence>
<protein>
    <submittedName>
        <fullName evidence="8">Predicted arabinose efflux permease, MFS family</fullName>
    </submittedName>
</protein>
<sequence>MMKLGMAGFALIAVSYGLARFSWGLMMPAVAQDIPFSPRLAGILSACSFAAYCLSISAAATLNQRYGPRFPSAVSALSAALGLSLLAAAASPVMLGVGLFIAGISAGFSSPSLAAAVSRCVSASQQTQVNTLINAGTGAGIILSVPLLSFLPWRIACLVFAVIALLCLWPVPRYLPRGAQPQAEERATLLSRAVVRLALIALLSGMMSSAWWSFGPQVLRQQMVVADPLISMLWCVCGAAGILGAFTGPIARYIGMHQVYRLALVFMAAPLLLMAFSHAFSWWLIPAVALCGAGYITLSGVLLVSGAEATPATPASGVGMVFFMLAAGQVAGAVILGLIYAQAGVALAFGLFALLGLVLLFFTPD</sequence>
<dbReference type="EMBL" id="FOKO01000005">
    <property type="protein sequence ID" value="SFD05756.1"/>
    <property type="molecule type" value="Genomic_DNA"/>
</dbReference>
<accession>A0AA94KRQ2</accession>
<dbReference type="InterPro" id="IPR011701">
    <property type="entry name" value="MFS"/>
</dbReference>
<feature type="transmembrane region" description="Helical" evidence="6">
    <location>
        <begin position="345"/>
        <end position="363"/>
    </location>
</feature>
<feature type="transmembrane region" description="Helical" evidence="6">
    <location>
        <begin position="41"/>
        <end position="62"/>
    </location>
</feature>
<keyword evidence="4 6" id="KW-1133">Transmembrane helix</keyword>
<evidence type="ECO:0000256" key="3">
    <source>
        <dbReference type="ARBA" id="ARBA00022692"/>
    </source>
</evidence>
<feature type="transmembrane region" description="Helical" evidence="6">
    <location>
        <begin position="153"/>
        <end position="172"/>
    </location>
</feature>
<gene>
    <name evidence="8" type="ORF">SAMN05216286_4136</name>
</gene>
<name>A0AA94KRQ2_9ENTR</name>
<dbReference type="InterPro" id="IPR020846">
    <property type="entry name" value="MFS_dom"/>
</dbReference>
<feature type="transmembrane region" description="Helical" evidence="6">
    <location>
        <begin position="229"/>
        <end position="247"/>
    </location>
</feature>
<evidence type="ECO:0000313" key="9">
    <source>
        <dbReference type="Proteomes" id="UP000182314"/>
    </source>
</evidence>
<proteinExistence type="predicted"/>
<evidence type="ECO:0000256" key="6">
    <source>
        <dbReference type="SAM" id="Phobius"/>
    </source>
</evidence>
<feature type="transmembrane region" description="Helical" evidence="6">
    <location>
        <begin position="317"/>
        <end position="339"/>
    </location>
</feature>
<dbReference type="Pfam" id="PF07690">
    <property type="entry name" value="MFS_1"/>
    <property type="match status" value="1"/>
</dbReference>
<evidence type="ECO:0000256" key="1">
    <source>
        <dbReference type="ARBA" id="ARBA00004651"/>
    </source>
</evidence>
<keyword evidence="2" id="KW-1003">Cell membrane</keyword>
<dbReference type="PANTHER" id="PTHR43124:SF3">
    <property type="entry name" value="CHLORAMPHENICOL EFFLUX PUMP RV0191"/>
    <property type="match status" value="1"/>
</dbReference>
<keyword evidence="5 6" id="KW-0472">Membrane</keyword>
<dbReference type="Proteomes" id="UP000182314">
    <property type="component" value="Unassembled WGS sequence"/>
</dbReference>
<dbReference type="SUPFAM" id="SSF103473">
    <property type="entry name" value="MFS general substrate transporter"/>
    <property type="match status" value="1"/>
</dbReference>
<organism evidence="8 9">
    <name type="scientific">Kosakonia oryzae</name>
    <dbReference type="NCBI Taxonomy" id="497725"/>
    <lineage>
        <taxon>Bacteria</taxon>
        <taxon>Pseudomonadati</taxon>
        <taxon>Pseudomonadota</taxon>
        <taxon>Gammaproteobacteria</taxon>
        <taxon>Enterobacterales</taxon>
        <taxon>Enterobacteriaceae</taxon>
        <taxon>Kosakonia</taxon>
    </lineage>
</organism>
<comment type="caution">
    <text evidence="8">The sequence shown here is derived from an EMBL/GenBank/DDBJ whole genome shotgun (WGS) entry which is preliminary data.</text>
</comment>
<feature type="domain" description="Major facilitator superfamily (MFS) profile" evidence="7">
    <location>
        <begin position="1"/>
        <end position="365"/>
    </location>
</feature>
<feature type="transmembrane region" description="Helical" evidence="6">
    <location>
        <begin position="193"/>
        <end position="214"/>
    </location>
</feature>
<evidence type="ECO:0000256" key="4">
    <source>
        <dbReference type="ARBA" id="ARBA00022989"/>
    </source>
</evidence>
<reference evidence="8 9" key="1">
    <citation type="submission" date="2016-10" db="EMBL/GenBank/DDBJ databases">
        <authorList>
            <person name="Varghese N."/>
            <person name="Submissions S."/>
        </authorList>
    </citation>
    <scope>NUCLEOTIDE SEQUENCE [LARGE SCALE GENOMIC DNA]</scope>
    <source>
        <strain evidence="8 9">CGMCC 1.7012</strain>
    </source>
</reference>